<evidence type="ECO:0000313" key="2">
    <source>
        <dbReference type="EMBL" id="KZP09874.1"/>
    </source>
</evidence>
<sequence length="88" mass="9614">SAQDEEVEPDPEFSDSGHRMDVDKSKESVPVYPLSPNTQMAADLERTGLRVICQDQDVYIAIVDFTAAARISSWHITGNVLHAGLALS</sequence>
<feature type="non-terminal residue" evidence="2">
    <location>
        <position position="1"/>
    </location>
</feature>
<dbReference type="Proteomes" id="UP000076532">
    <property type="component" value="Unassembled WGS sequence"/>
</dbReference>
<dbReference type="EMBL" id="KV417691">
    <property type="protein sequence ID" value="KZP09874.1"/>
    <property type="molecule type" value="Genomic_DNA"/>
</dbReference>
<name>A0A165YSP0_9AGAM</name>
<dbReference type="OrthoDB" id="3045089at2759"/>
<organism evidence="2 3">
    <name type="scientific">Athelia psychrophila</name>
    <dbReference type="NCBI Taxonomy" id="1759441"/>
    <lineage>
        <taxon>Eukaryota</taxon>
        <taxon>Fungi</taxon>
        <taxon>Dikarya</taxon>
        <taxon>Basidiomycota</taxon>
        <taxon>Agaricomycotina</taxon>
        <taxon>Agaricomycetes</taxon>
        <taxon>Agaricomycetidae</taxon>
        <taxon>Atheliales</taxon>
        <taxon>Atheliaceae</taxon>
        <taxon>Athelia</taxon>
    </lineage>
</organism>
<proteinExistence type="predicted"/>
<dbReference type="AlphaFoldDB" id="A0A165YSP0"/>
<keyword evidence="3" id="KW-1185">Reference proteome</keyword>
<feature type="compositionally biased region" description="Acidic residues" evidence="1">
    <location>
        <begin position="1"/>
        <end position="13"/>
    </location>
</feature>
<reference evidence="2 3" key="1">
    <citation type="journal article" date="2016" name="Mol. Biol. Evol.">
        <title>Comparative Genomics of Early-Diverging Mushroom-Forming Fungi Provides Insights into the Origins of Lignocellulose Decay Capabilities.</title>
        <authorList>
            <person name="Nagy L.G."/>
            <person name="Riley R."/>
            <person name="Tritt A."/>
            <person name="Adam C."/>
            <person name="Daum C."/>
            <person name="Floudas D."/>
            <person name="Sun H."/>
            <person name="Yadav J.S."/>
            <person name="Pangilinan J."/>
            <person name="Larsson K.H."/>
            <person name="Matsuura K."/>
            <person name="Barry K."/>
            <person name="Labutti K."/>
            <person name="Kuo R."/>
            <person name="Ohm R.A."/>
            <person name="Bhattacharya S.S."/>
            <person name="Shirouzu T."/>
            <person name="Yoshinaga Y."/>
            <person name="Martin F.M."/>
            <person name="Grigoriev I.V."/>
            <person name="Hibbett D.S."/>
        </authorList>
    </citation>
    <scope>NUCLEOTIDE SEQUENCE [LARGE SCALE GENOMIC DNA]</scope>
    <source>
        <strain evidence="2 3">CBS 109695</strain>
    </source>
</reference>
<gene>
    <name evidence="2" type="ORF">FIBSPDRAFT_873237</name>
</gene>
<feature type="region of interest" description="Disordered" evidence="1">
    <location>
        <begin position="1"/>
        <end position="34"/>
    </location>
</feature>
<accession>A0A165YSP0</accession>
<evidence type="ECO:0000256" key="1">
    <source>
        <dbReference type="SAM" id="MobiDB-lite"/>
    </source>
</evidence>
<evidence type="ECO:0000313" key="3">
    <source>
        <dbReference type="Proteomes" id="UP000076532"/>
    </source>
</evidence>
<protein>
    <submittedName>
        <fullName evidence="2">Uncharacterized protein</fullName>
    </submittedName>
</protein>
<feature type="compositionally biased region" description="Basic and acidic residues" evidence="1">
    <location>
        <begin position="15"/>
        <end position="27"/>
    </location>
</feature>